<feature type="transmembrane region" description="Helical" evidence="9">
    <location>
        <begin position="193"/>
        <end position="212"/>
    </location>
</feature>
<feature type="transmembrane region" description="Helical" evidence="9">
    <location>
        <begin position="158"/>
        <end position="181"/>
    </location>
</feature>
<dbReference type="SUPFAM" id="SSF103473">
    <property type="entry name" value="MFS general substrate transporter"/>
    <property type="match status" value="1"/>
</dbReference>
<evidence type="ECO:0000256" key="4">
    <source>
        <dbReference type="ARBA" id="ARBA00022692"/>
    </source>
</evidence>
<evidence type="ECO:0000256" key="5">
    <source>
        <dbReference type="ARBA" id="ARBA00022989"/>
    </source>
</evidence>
<evidence type="ECO:0000256" key="6">
    <source>
        <dbReference type="ARBA" id="ARBA00023136"/>
    </source>
</evidence>
<dbReference type="NCBIfam" id="TIGR00879">
    <property type="entry name" value="SP"/>
    <property type="match status" value="1"/>
</dbReference>
<keyword evidence="4 9" id="KW-0812">Transmembrane</keyword>
<dbReference type="GeneID" id="87806352"/>
<proteinExistence type="inferred from homology"/>
<dbReference type="InterPro" id="IPR050360">
    <property type="entry name" value="MFS_Sugar_Transporters"/>
</dbReference>
<evidence type="ECO:0000313" key="11">
    <source>
        <dbReference type="EMBL" id="WOO79581.1"/>
    </source>
</evidence>
<sequence length="561" mass="62413">MAHSHDDKAIVVPDDKVNPDLGDQMLRDAQAADTAEHKMTIKDGWRTHRKAIMWSMLLSAALIMEGYDVVVIGSFYGHPAFLRRFGVPAPGANEVGYIIPAEWQSALSNGSSAGGIIGLMINGWAADRYGPKIVMMVSIVALTGFIFIMVFANKSLTMLVIAEVFCGIPWGVFQTLTTAYASEVCPIQLRGYLAAYVNACWGIGILLSSGVVKATTTGTTDWAWRIPFVIQWVWVIPLFIIVWFSPQSPWWLVRKNRLDEAEHSVSRLTNPKYISPQDIKNTVAMMVHTNELERQIAEGTSYIQCFRGTDRRRTEISMMVFAMQLLSGQNLIGQGVQFLTVAGIGTNLAFSLNMILNAQFVIGTCVSWILMTLFGRRSIYMVGMGLMSFVLFIIGGLGFTKKNEVDGVFSKKYIDVTYAIGSLLIALNFIYNASLGPLCYTIIAEVSSTRLRQKSIVLSRIAYQVMNIICGIIVPRMLGAQSWNWGPKSGLFWGGSAFLCTVYCFLRLPETSKRSYGELDLLFEHRVPAWKFKSTQVNQFADHVDEKVNVAHVERAGSLQH</sequence>
<evidence type="ECO:0000256" key="7">
    <source>
        <dbReference type="ARBA" id="ARBA00049119"/>
    </source>
</evidence>
<dbReference type="EMBL" id="CP086715">
    <property type="protein sequence ID" value="WOO79581.1"/>
    <property type="molecule type" value="Genomic_DNA"/>
</dbReference>
<dbReference type="FunFam" id="1.20.1250.20:FF:000078">
    <property type="entry name" value="MFS maltose transporter, putative"/>
    <property type="match status" value="1"/>
</dbReference>
<feature type="transmembrane region" description="Helical" evidence="9">
    <location>
        <begin position="348"/>
        <end position="371"/>
    </location>
</feature>
<evidence type="ECO:0000256" key="3">
    <source>
        <dbReference type="ARBA" id="ARBA00022448"/>
    </source>
</evidence>
<gene>
    <name evidence="11" type="primary">MAL31_0</name>
    <name evidence="11" type="ORF">LOC62_02G003106</name>
</gene>
<dbReference type="PROSITE" id="PS50850">
    <property type="entry name" value="MFS"/>
    <property type="match status" value="1"/>
</dbReference>
<name>A0AAF0Y7Y5_9TREE</name>
<evidence type="ECO:0000256" key="1">
    <source>
        <dbReference type="ARBA" id="ARBA00004141"/>
    </source>
</evidence>
<evidence type="ECO:0000256" key="8">
    <source>
        <dbReference type="RuleBase" id="RU003346"/>
    </source>
</evidence>
<keyword evidence="5 9" id="KW-1133">Transmembrane helix</keyword>
<feature type="transmembrane region" description="Helical" evidence="9">
    <location>
        <begin position="419"/>
        <end position="440"/>
    </location>
</feature>
<dbReference type="InterPro" id="IPR036259">
    <property type="entry name" value="MFS_trans_sf"/>
</dbReference>
<feature type="transmembrane region" description="Helical" evidence="9">
    <location>
        <begin position="51"/>
        <end position="76"/>
    </location>
</feature>
<organism evidence="11 12">
    <name type="scientific">Vanrija pseudolonga</name>
    <dbReference type="NCBI Taxonomy" id="143232"/>
    <lineage>
        <taxon>Eukaryota</taxon>
        <taxon>Fungi</taxon>
        <taxon>Dikarya</taxon>
        <taxon>Basidiomycota</taxon>
        <taxon>Agaricomycotina</taxon>
        <taxon>Tremellomycetes</taxon>
        <taxon>Trichosporonales</taxon>
        <taxon>Trichosporonaceae</taxon>
        <taxon>Vanrija</taxon>
    </lineage>
</organism>
<feature type="domain" description="Major facilitator superfamily (MFS) profile" evidence="10">
    <location>
        <begin position="54"/>
        <end position="512"/>
    </location>
</feature>
<feature type="transmembrane region" description="Helical" evidence="9">
    <location>
        <begin position="133"/>
        <end position="152"/>
    </location>
</feature>
<evidence type="ECO:0000313" key="12">
    <source>
        <dbReference type="Proteomes" id="UP000827549"/>
    </source>
</evidence>
<dbReference type="AlphaFoldDB" id="A0AAF0Y7Y5"/>
<dbReference type="GO" id="GO:0016020">
    <property type="term" value="C:membrane"/>
    <property type="evidence" value="ECO:0007669"/>
    <property type="project" value="UniProtKB-SubCell"/>
</dbReference>
<comment type="similarity">
    <text evidence="2 8">Belongs to the major facilitator superfamily. Sugar transporter (TC 2.A.1.1) family.</text>
</comment>
<evidence type="ECO:0000256" key="9">
    <source>
        <dbReference type="SAM" id="Phobius"/>
    </source>
</evidence>
<dbReference type="InterPro" id="IPR003663">
    <property type="entry name" value="Sugar/inositol_transpt"/>
</dbReference>
<dbReference type="InterPro" id="IPR005829">
    <property type="entry name" value="Sugar_transporter_CS"/>
</dbReference>
<feature type="transmembrane region" description="Helical" evidence="9">
    <location>
        <begin position="378"/>
        <end position="399"/>
    </location>
</feature>
<feature type="transmembrane region" description="Helical" evidence="9">
    <location>
        <begin position="490"/>
        <end position="506"/>
    </location>
</feature>
<dbReference type="Pfam" id="PF00083">
    <property type="entry name" value="Sugar_tr"/>
    <property type="match status" value="1"/>
</dbReference>
<accession>A0AAF0Y7Y5</accession>
<dbReference type="PANTHER" id="PTHR48022">
    <property type="entry name" value="PLASTIDIC GLUCOSE TRANSPORTER 4"/>
    <property type="match status" value="1"/>
</dbReference>
<keyword evidence="6 9" id="KW-0472">Membrane</keyword>
<evidence type="ECO:0000256" key="2">
    <source>
        <dbReference type="ARBA" id="ARBA00010992"/>
    </source>
</evidence>
<evidence type="ECO:0000259" key="10">
    <source>
        <dbReference type="PROSITE" id="PS50850"/>
    </source>
</evidence>
<keyword evidence="12" id="KW-1185">Reference proteome</keyword>
<dbReference type="GO" id="GO:0005351">
    <property type="term" value="F:carbohydrate:proton symporter activity"/>
    <property type="evidence" value="ECO:0007669"/>
    <property type="project" value="TreeGrafter"/>
</dbReference>
<comment type="subcellular location">
    <subcellularLocation>
        <location evidence="1">Membrane</location>
        <topology evidence="1">Multi-pass membrane protein</topology>
    </subcellularLocation>
</comment>
<dbReference type="Gene3D" id="1.20.1250.20">
    <property type="entry name" value="MFS general substrate transporter like domains"/>
    <property type="match status" value="1"/>
</dbReference>
<protein>
    <submittedName>
        <fullName evidence="11">Maltose permease MAL31</fullName>
    </submittedName>
</protein>
<reference evidence="11" key="1">
    <citation type="submission" date="2023-10" db="EMBL/GenBank/DDBJ databases">
        <authorList>
            <person name="Noh H."/>
        </authorList>
    </citation>
    <scope>NUCLEOTIDE SEQUENCE</scope>
    <source>
        <strain evidence="11">DUCC4014</strain>
    </source>
</reference>
<dbReference type="Proteomes" id="UP000827549">
    <property type="component" value="Chromosome 2"/>
</dbReference>
<dbReference type="InterPro" id="IPR005828">
    <property type="entry name" value="MFS_sugar_transport-like"/>
</dbReference>
<feature type="transmembrane region" description="Helical" evidence="9">
    <location>
        <begin position="461"/>
        <end position="478"/>
    </location>
</feature>
<comment type="catalytic activity">
    <reaction evidence="7">
        <text>myo-inositol(out) + H(+)(out) = myo-inositol(in) + H(+)(in)</text>
        <dbReference type="Rhea" id="RHEA:60364"/>
        <dbReference type="ChEBI" id="CHEBI:15378"/>
        <dbReference type="ChEBI" id="CHEBI:17268"/>
    </reaction>
</comment>
<keyword evidence="3 8" id="KW-0813">Transport</keyword>
<feature type="transmembrane region" description="Helical" evidence="9">
    <location>
        <begin position="224"/>
        <end position="245"/>
    </location>
</feature>
<dbReference type="RefSeq" id="XP_062625613.1">
    <property type="nucleotide sequence ID" value="XM_062769629.1"/>
</dbReference>
<dbReference type="PROSITE" id="PS00217">
    <property type="entry name" value="SUGAR_TRANSPORT_2"/>
    <property type="match status" value="1"/>
</dbReference>
<dbReference type="PANTHER" id="PTHR48022:SF53">
    <property type="entry name" value="ALPHA-GLUCOSIDE TRANSPORTER, PUTATIVE (AFU_ORTHOLOGUE AFUA_3G01700)-RELATED"/>
    <property type="match status" value="1"/>
</dbReference>
<dbReference type="InterPro" id="IPR020846">
    <property type="entry name" value="MFS_dom"/>
</dbReference>